<feature type="compositionally biased region" description="Polar residues" evidence="1">
    <location>
        <begin position="99"/>
        <end position="111"/>
    </location>
</feature>
<name>A0A1B9IN73_9TREE</name>
<protein>
    <submittedName>
        <fullName evidence="2">Uncharacterized protein</fullName>
    </submittedName>
</protein>
<reference evidence="3" key="2">
    <citation type="submission" date="2013-12" db="EMBL/GenBank/DDBJ databases">
        <title>Evolution of pathogenesis and genome organization in the Tremellales.</title>
        <authorList>
            <person name="Cuomo C."/>
            <person name="Litvintseva A."/>
            <person name="Heitman J."/>
            <person name="Chen Y."/>
            <person name="Sun S."/>
            <person name="Springer D."/>
            <person name="Dromer F."/>
            <person name="Young S."/>
            <person name="Zeng Q."/>
            <person name="Chapman S."/>
            <person name="Gujja S."/>
            <person name="Saif S."/>
            <person name="Birren B."/>
        </authorList>
    </citation>
    <scope>NUCLEOTIDE SEQUENCE [LARGE SCALE GENOMIC DNA]</scope>
    <source>
        <strain evidence="3">CBS 10435</strain>
    </source>
</reference>
<feature type="compositionally biased region" description="Polar residues" evidence="1">
    <location>
        <begin position="7"/>
        <end position="20"/>
    </location>
</feature>
<feature type="region of interest" description="Disordered" evidence="1">
    <location>
        <begin position="297"/>
        <end position="379"/>
    </location>
</feature>
<dbReference type="OrthoDB" id="4092340at2759"/>
<feature type="region of interest" description="Disordered" evidence="1">
    <location>
        <begin position="93"/>
        <end position="127"/>
    </location>
</feature>
<feature type="region of interest" description="Disordered" evidence="1">
    <location>
        <begin position="1"/>
        <end position="56"/>
    </location>
</feature>
<evidence type="ECO:0000256" key="1">
    <source>
        <dbReference type="SAM" id="MobiDB-lite"/>
    </source>
</evidence>
<gene>
    <name evidence="2" type="ORF">L486_05904</name>
</gene>
<keyword evidence="3" id="KW-1185">Reference proteome</keyword>
<sequence>MAAINNYPFSRSSQSTSPFVSYTPPIPTSHQLTTPLAAPPPPPLYMSAHDHSSGPERQVRYAGADHTLGPMFSEEEDGDDTAFIAAKMASLGLDPTGRPYNQSGYTQQDPRLQQYRDPRSRSPLAQAQLQAQRQAQMQYLNQQAQQQQALYHLLSQQKQNQLNPQLREAMAILELQQAQQSATDRHAYAQQQAQRAFNQAQRQPGWEQTKVVQQQQQQQQQQQIREMQYLQDLHLQQQLTALQTTNTNTYNPPNNERTALSAQMQANLQARQGRVLAQARGMTLDDSELRARFEAAENYGHTAPPPIESKTRFSPSTSPTNGNSPTSPSWKSSGSPSPTKTNILTPTELPTLTQPTTSVRSPKGGRFSQARKAMAAEGTEKPYGTLTATLSGKSLNMENYVQPMFTEKKVQEQKEEVVEVPASPTVEKKPMKYTLGALVNGRPSTVPSHTSRAATLPVTETNSAPVYNQRAVSQPLLQVPSKVFVVRQPHGPPCEASELGDKNFQSRLRRQAGLNLTMLNRRTESPCPTPVLA</sequence>
<proteinExistence type="predicted"/>
<dbReference type="EMBL" id="KI669464">
    <property type="protein sequence ID" value="OCF57046.1"/>
    <property type="molecule type" value="Genomic_DNA"/>
</dbReference>
<accession>A0A1B9IN73</accession>
<reference evidence="2 3" key="1">
    <citation type="submission" date="2013-07" db="EMBL/GenBank/DDBJ databases">
        <title>The Genome Sequence of Kwoniella mangroviensis CBS10435.</title>
        <authorList>
            <consortium name="The Broad Institute Genome Sequencing Platform"/>
            <person name="Cuomo C."/>
            <person name="Litvintseva A."/>
            <person name="Chen Y."/>
            <person name="Heitman J."/>
            <person name="Sun S."/>
            <person name="Springer D."/>
            <person name="Dromer F."/>
            <person name="Young S.K."/>
            <person name="Zeng Q."/>
            <person name="Gargeya S."/>
            <person name="Fitzgerald M."/>
            <person name="Abouelleil A."/>
            <person name="Alvarado L."/>
            <person name="Berlin A.M."/>
            <person name="Chapman S.B."/>
            <person name="Dewar J."/>
            <person name="Goldberg J."/>
            <person name="Griggs A."/>
            <person name="Gujja S."/>
            <person name="Hansen M."/>
            <person name="Howarth C."/>
            <person name="Imamovic A."/>
            <person name="Larimer J."/>
            <person name="McCowan C."/>
            <person name="Murphy C."/>
            <person name="Pearson M."/>
            <person name="Priest M."/>
            <person name="Roberts A."/>
            <person name="Saif S."/>
            <person name="Shea T."/>
            <person name="Sykes S."/>
            <person name="Wortman J."/>
            <person name="Nusbaum C."/>
            <person name="Birren B."/>
        </authorList>
    </citation>
    <scope>NUCLEOTIDE SEQUENCE [LARGE SCALE GENOMIC DNA]</scope>
    <source>
        <strain evidence="2 3">CBS 10435</strain>
    </source>
</reference>
<dbReference type="AlphaFoldDB" id="A0A1B9IN73"/>
<feature type="compositionally biased region" description="Low complexity" evidence="1">
    <location>
        <begin position="314"/>
        <end position="357"/>
    </location>
</feature>
<organism evidence="2 3">
    <name type="scientific">Kwoniella mangroviensis CBS 10435</name>
    <dbReference type="NCBI Taxonomy" id="1331196"/>
    <lineage>
        <taxon>Eukaryota</taxon>
        <taxon>Fungi</taxon>
        <taxon>Dikarya</taxon>
        <taxon>Basidiomycota</taxon>
        <taxon>Agaricomycotina</taxon>
        <taxon>Tremellomycetes</taxon>
        <taxon>Tremellales</taxon>
        <taxon>Cryptococcaceae</taxon>
        <taxon>Kwoniella</taxon>
    </lineage>
</organism>
<dbReference type="STRING" id="1331196.A0A1B9IN73"/>
<evidence type="ECO:0000313" key="2">
    <source>
        <dbReference type="EMBL" id="OCF57046.1"/>
    </source>
</evidence>
<evidence type="ECO:0000313" key="3">
    <source>
        <dbReference type="Proteomes" id="UP000092583"/>
    </source>
</evidence>
<dbReference type="Proteomes" id="UP000092583">
    <property type="component" value="Unassembled WGS sequence"/>
</dbReference>